<protein>
    <submittedName>
        <fullName evidence="1">Uncharacterized protein</fullName>
    </submittedName>
</protein>
<name>A0ACC1AK37_9ROSI</name>
<evidence type="ECO:0000313" key="1">
    <source>
        <dbReference type="EMBL" id="KAJ0086998.1"/>
    </source>
</evidence>
<reference evidence="2" key="1">
    <citation type="journal article" date="2023" name="G3 (Bethesda)">
        <title>Genome assembly and association tests identify interacting loci associated with vigor, precocity, and sex in interspecific pistachio rootstocks.</title>
        <authorList>
            <person name="Palmer W."/>
            <person name="Jacygrad E."/>
            <person name="Sagayaradj S."/>
            <person name="Cavanaugh K."/>
            <person name="Han R."/>
            <person name="Bertier L."/>
            <person name="Beede B."/>
            <person name="Kafkas S."/>
            <person name="Golino D."/>
            <person name="Preece J."/>
            <person name="Michelmore R."/>
        </authorList>
    </citation>
    <scope>NUCLEOTIDE SEQUENCE [LARGE SCALE GENOMIC DNA]</scope>
</reference>
<gene>
    <name evidence="1" type="ORF">Patl1_06847</name>
</gene>
<proteinExistence type="predicted"/>
<sequence>MSILRHYSFIDYWSGQFKLMEELSWLVIVSASCLLFFLILKSFLWKQTRYKNRPPTPTSLPIIGHLHLVKEPIHRSLQLLSNKYGPIVNLSFGNRRVLLISSPSATEECFSKNDILFANRPRLISGKYLNYDYTAMGAAPYGPLWRNLRRLAALDIFSTNRLNMFLGIRKDEVRFLLKNLYHSSCQSFTKVEMKSKLSELSFNIIMRMVSGKRYFGEEVDDPEESKRVLKIVRDIFDASGASNPGDFLPFLRWVDYKSYKKRIIRLHKNSDRFMQSLIDEHRNTRNSSGEGARLKTIIDSMLSLQDSEPEYYTDEIIKGMIMTLLVAGTDTTSVTAEWAMSLLLNHHVVLKKARVELDHHVGHDRLAEETDLVKLPYLQCIINETLRLFPAAPLLVPHESSDYCTIGRYDIPPSTMLIVNAWTIHRDPKVWEDPESFRPERFEGLEGEVEAYNFIPFGQGRRSCPGAGLANRVMGLALATLIQCFEWERISEEEVDLTEGTGLTMPKVKPLEAMCKARECMLNVLTKL</sequence>
<dbReference type="Proteomes" id="UP001164250">
    <property type="component" value="Chromosome 10"/>
</dbReference>
<accession>A0ACC1AK37</accession>
<keyword evidence="2" id="KW-1185">Reference proteome</keyword>
<dbReference type="EMBL" id="CM047906">
    <property type="protein sequence ID" value="KAJ0086998.1"/>
    <property type="molecule type" value="Genomic_DNA"/>
</dbReference>
<evidence type="ECO:0000313" key="2">
    <source>
        <dbReference type="Proteomes" id="UP001164250"/>
    </source>
</evidence>
<comment type="caution">
    <text evidence="1">The sequence shown here is derived from an EMBL/GenBank/DDBJ whole genome shotgun (WGS) entry which is preliminary data.</text>
</comment>
<organism evidence="1 2">
    <name type="scientific">Pistacia atlantica</name>
    <dbReference type="NCBI Taxonomy" id="434234"/>
    <lineage>
        <taxon>Eukaryota</taxon>
        <taxon>Viridiplantae</taxon>
        <taxon>Streptophyta</taxon>
        <taxon>Embryophyta</taxon>
        <taxon>Tracheophyta</taxon>
        <taxon>Spermatophyta</taxon>
        <taxon>Magnoliopsida</taxon>
        <taxon>eudicotyledons</taxon>
        <taxon>Gunneridae</taxon>
        <taxon>Pentapetalae</taxon>
        <taxon>rosids</taxon>
        <taxon>malvids</taxon>
        <taxon>Sapindales</taxon>
        <taxon>Anacardiaceae</taxon>
        <taxon>Pistacia</taxon>
    </lineage>
</organism>